<protein>
    <submittedName>
        <fullName evidence="1">Uncharacterized protein</fullName>
    </submittedName>
</protein>
<organism evidence="1 2">
    <name type="scientific">Candidatus Carbonibacillus altaicus</name>
    <dbReference type="NCBI Taxonomy" id="2163959"/>
    <lineage>
        <taxon>Bacteria</taxon>
        <taxon>Bacillati</taxon>
        <taxon>Bacillota</taxon>
        <taxon>Bacilli</taxon>
        <taxon>Bacillales</taxon>
        <taxon>Candidatus Carbonibacillus</taxon>
    </lineage>
</organism>
<proteinExistence type="predicted"/>
<name>A0A2R6Y1Z3_9BACL</name>
<dbReference type="AlphaFoldDB" id="A0A2R6Y1Z3"/>
<dbReference type="Proteomes" id="UP000244338">
    <property type="component" value="Unassembled WGS sequence"/>
</dbReference>
<evidence type="ECO:0000313" key="1">
    <source>
        <dbReference type="EMBL" id="PTQ56704.1"/>
    </source>
</evidence>
<evidence type="ECO:0000313" key="2">
    <source>
        <dbReference type="Proteomes" id="UP000244338"/>
    </source>
</evidence>
<comment type="caution">
    <text evidence="1">The sequence shown here is derived from an EMBL/GenBank/DDBJ whole genome shotgun (WGS) entry which is preliminary data.</text>
</comment>
<gene>
    <name evidence="1" type="ORF">BSOLF_2755</name>
</gene>
<sequence>MSSGKHALLELTKVLYVGNGAVDVADLAKTLNKNLITFSLVAL</sequence>
<accession>A0A2R6Y1Z3</accession>
<reference evidence="2" key="1">
    <citation type="journal article" date="2018" name="Sci. Rep.">
        <title>Lignite coal burning seam in the remote Altai Mountains harbors a hydrogen-driven thermophilic microbial community.</title>
        <authorList>
            <person name="Kadnikov V.V."/>
            <person name="Mardanov A.V."/>
            <person name="Ivasenko D.A."/>
            <person name="Antsiferov D.V."/>
            <person name="Beletsky A.V."/>
            <person name="Karnachuk O.V."/>
            <person name="Ravin N.V."/>
        </authorList>
    </citation>
    <scope>NUCLEOTIDE SEQUENCE [LARGE SCALE GENOMIC DNA]</scope>
</reference>
<dbReference type="EMBL" id="PEBX01000021">
    <property type="protein sequence ID" value="PTQ56704.1"/>
    <property type="molecule type" value="Genomic_DNA"/>
</dbReference>